<dbReference type="EMBL" id="UINC01166938">
    <property type="protein sequence ID" value="SVD69166.1"/>
    <property type="molecule type" value="Genomic_DNA"/>
</dbReference>
<gene>
    <name evidence="1" type="ORF">METZ01_LOCUS422020</name>
</gene>
<protein>
    <submittedName>
        <fullName evidence="1">Uncharacterized protein</fullName>
    </submittedName>
</protein>
<organism evidence="1">
    <name type="scientific">marine metagenome</name>
    <dbReference type="NCBI Taxonomy" id="408172"/>
    <lineage>
        <taxon>unclassified sequences</taxon>
        <taxon>metagenomes</taxon>
        <taxon>ecological metagenomes</taxon>
    </lineage>
</organism>
<name>A0A382XDC0_9ZZZZ</name>
<evidence type="ECO:0000313" key="1">
    <source>
        <dbReference type="EMBL" id="SVD69166.1"/>
    </source>
</evidence>
<sequence length="41" mass="4583">MQPPQTSGPPPYGTIFMLNKPVACNDTPVLMNYIKDMNQMV</sequence>
<reference evidence="1" key="1">
    <citation type="submission" date="2018-05" db="EMBL/GenBank/DDBJ databases">
        <authorList>
            <person name="Lanie J.A."/>
            <person name="Ng W.-L."/>
            <person name="Kazmierczak K.M."/>
            <person name="Andrzejewski T.M."/>
            <person name="Davidsen T.M."/>
            <person name="Wayne K.J."/>
            <person name="Tettelin H."/>
            <person name="Glass J.I."/>
            <person name="Rusch D."/>
            <person name="Podicherti R."/>
            <person name="Tsui H.-C.T."/>
            <person name="Winkler M.E."/>
        </authorList>
    </citation>
    <scope>NUCLEOTIDE SEQUENCE</scope>
</reference>
<proteinExistence type="predicted"/>
<accession>A0A382XDC0</accession>
<feature type="non-terminal residue" evidence="1">
    <location>
        <position position="41"/>
    </location>
</feature>
<dbReference type="AlphaFoldDB" id="A0A382XDC0"/>